<feature type="domain" description="Histidine kinase" evidence="12">
    <location>
        <begin position="132"/>
        <end position="348"/>
    </location>
</feature>
<dbReference type="GO" id="GO:0005524">
    <property type="term" value="F:ATP binding"/>
    <property type="evidence" value="ECO:0007669"/>
    <property type="project" value="UniProtKB-KW"/>
</dbReference>
<protein>
    <recommendedName>
        <fullName evidence="3">histidine kinase</fullName>
        <ecNumber evidence="3">2.7.13.3</ecNumber>
    </recommendedName>
</protein>
<dbReference type="InterPro" id="IPR004358">
    <property type="entry name" value="Sig_transdc_His_kin-like_C"/>
</dbReference>
<dbReference type="InterPro" id="IPR036097">
    <property type="entry name" value="HisK_dim/P_sf"/>
</dbReference>
<comment type="subcellular location">
    <subcellularLocation>
        <location evidence="2">Cell membrane</location>
    </subcellularLocation>
</comment>
<keyword evidence="11" id="KW-0472">Membrane</keyword>
<keyword evidence="10" id="KW-0902">Two-component regulatory system</keyword>
<organism evidence="13">
    <name type="scientific">freshwater metagenome</name>
    <dbReference type="NCBI Taxonomy" id="449393"/>
    <lineage>
        <taxon>unclassified sequences</taxon>
        <taxon>metagenomes</taxon>
        <taxon>ecological metagenomes</taxon>
    </lineage>
</organism>
<evidence type="ECO:0000256" key="1">
    <source>
        <dbReference type="ARBA" id="ARBA00000085"/>
    </source>
</evidence>
<evidence type="ECO:0000256" key="2">
    <source>
        <dbReference type="ARBA" id="ARBA00004236"/>
    </source>
</evidence>
<dbReference type="CDD" id="cd00082">
    <property type="entry name" value="HisKA"/>
    <property type="match status" value="1"/>
</dbReference>
<dbReference type="CDD" id="cd00075">
    <property type="entry name" value="HATPase"/>
    <property type="match status" value="1"/>
</dbReference>
<keyword evidence="4" id="KW-1003">Cell membrane</keyword>
<dbReference type="EMBL" id="CAEZVZ010000030">
    <property type="protein sequence ID" value="CAB4639919.1"/>
    <property type="molecule type" value="Genomic_DNA"/>
</dbReference>
<evidence type="ECO:0000313" key="13">
    <source>
        <dbReference type="EMBL" id="CAB4639919.1"/>
    </source>
</evidence>
<dbReference type="SUPFAM" id="SSF55874">
    <property type="entry name" value="ATPase domain of HSP90 chaperone/DNA topoisomerase II/histidine kinase"/>
    <property type="match status" value="1"/>
</dbReference>
<evidence type="ECO:0000256" key="3">
    <source>
        <dbReference type="ARBA" id="ARBA00012438"/>
    </source>
</evidence>
<keyword evidence="8" id="KW-0418">Kinase</keyword>
<reference evidence="13" key="1">
    <citation type="submission" date="2020-05" db="EMBL/GenBank/DDBJ databases">
        <authorList>
            <person name="Chiriac C."/>
            <person name="Salcher M."/>
            <person name="Ghai R."/>
            <person name="Kavagutti S V."/>
        </authorList>
    </citation>
    <scope>NUCLEOTIDE SEQUENCE</scope>
</reference>
<comment type="catalytic activity">
    <reaction evidence="1">
        <text>ATP + protein L-histidine = ADP + protein N-phospho-L-histidine.</text>
        <dbReference type="EC" id="2.7.13.3"/>
    </reaction>
</comment>
<keyword evidence="7" id="KW-0547">Nucleotide-binding</keyword>
<dbReference type="PANTHER" id="PTHR45453">
    <property type="entry name" value="PHOSPHATE REGULON SENSOR PROTEIN PHOR"/>
    <property type="match status" value="1"/>
</dbReference>
<evidence type="ECO:0000256" key="5">
    <source>
        <dbReference type="ARBA" id="ARBA00022553"/>
    </source>
</evidence>
<evidence type="ECO:0000256" key="7">
    <source>
        <dbReference type="ARBA" id="ARBA00022741"/>
    </source>
</evidence>
<evidence type="ECO:0000256" key="6">
    <source>
        <dbReference type="ARBA" id="ARBA00022679"/>
    </source>
</evidence>
<dbReference type="InterPro" id="IPR003661">
    <property type="entry name" value="HisK_dim/P_dom"/>
</dbReference>
<evidence type="ECO:0000256" key="10">
    <source>
        <dbReference type="ARBA" id="ARBA00023012"/>
    </source>
</evidence>
<dbReference type="InterPro" id="IPR050351">
    <property type="entry name" value="BphY/WalK/GraS-like"/>
</dbReference>
<dbReference type="PRINTS" id="PR00344">
    <property type="entry name" value="BCTRLSENSOR"/>
</dbReference>
<name>A0A6J6JW26_9ZZZZ</name>
<dbReference type="AlphaFoldDB" id="A0A6J6JW26"/>
<dbReference type="Pfam" id="PF02518">
    <property type="entry name" value="HATPase_c"/>
    <property type="match status" value="1"/>
</dbReference>
<gene>
    <name evidence="13" type="ORF">UFOPK2162_00345</name>
</gene>
<dbReference type="InterPro" id="IPR036890">
    <property type="entry name" value="HATPase_C_sf"/>
</dbReference>
<evidence type="ECO:0000256" key="4">
    <source>
        <dbReference type="ARBA" id="ARBA00022475"/>
    </source>
</evidence>
<dbReference type="GO" id="GO:0000155">
    <property type="term" value="F:phosphorelay sensor kinase activity"/>
    <property type="evidence" value="ECO:0007669"/>
    <property type="project" value="InterPro"/>
</dbReference>
<keyword evidence="9" id="KW-0067">ATP-binding</keyword>
<dbReference type="SUPFAM" id="SSF47384">
    <property type="entry name" value="Homodimeric domain of signal transducing histidine kinase"/>
    <property type="match status" value="1"/>
</dbReference>
<dbReference type="InterPro" id="IPR005467">
    <property type="entry name" value="His_kinase_dom"/>
</dbReference>
<evidence type="ECO:0000259" key="12">
    <source>
        <dbReference type="PROSITE" id="PS50109"/>
    </source>
</evidence>
<proteinExistence type="predicted"/>
<dbReference type="GO" id="GO:0005886">
    <property type="term" value="C:plasma membrane"/>
    <property type="evidence" value="ECO:0007669"/>
    <property type="project" value="UniProtKB-SubCell"/>
</dbReference>
<dbReference type="Gene3D" id="3.30.565.10">
    <property type="entry name" value="Histidine kinase-like ATPase, C-terminal domain"/>
    <property type="match status" value="1"/>
</dbReference>
<sequence>MALWAGRTNKSTDAPSLSPSLLNLLTNIDAEFLIIAPGEVVLQASAGVASLGVIKDSTVTSYPLLNLLRTARRNNESLEETIELPRGPLGGGTHDLLVRVAPLGEQDLMVVLIFDDSEFNRLNSMRRDFVANISHELKTPIGALSILSEAVLEASNDPEAIKNFASRMQIEATRLSDLVQEIINLSRLQDEDPLKNAAMWNLSSLVQEAIDESRLAAHKRQIEIVFQEIEPCFALGDRSQLLMAISNLIENAINYSPNGTRVGISVSHNAALSEITVTDQGVGIPEKDLERIFERFYRVDPARSRETGGTGLGLSIVKHVAANHGGDITVWSMEGHGSTFTIRLPYVSPERAVTDEGVKQ</sequence>
<dbReference type="PROSITE" id="PS50109">
    <property type="entry name" value="HIS_KIN"/>
    <property type="match status" value="1"/>
</dbReference>
<dbReference type="InterPro" id="IPR003594">
    <property type="entry name" value="HATPase_dom"/>
</dbReference>
<dbReference type="EC" id="2.7.13.3" evidence="3"/>
<dbReference type="GO" id="GO:0016036">
    <property type="term" value="P:cellular response to phosphate starvation"/>
    <property type="evidence" value="ECO:0007669"/>
    <property type="project" value="TreeGrafter"/>
</dbReference>
<accession>A0A6J6JW26</accession>
<dbReference type="FunFam" id="1.10.287.130:FF:000008">
    <property type="entry name" value="Two-component sensor histidine kinase"/>
    <property type="match status" value="1"/>
</dbReference>
<evidence type="ECO:0000256" key="11">
    <source>
        <dbReference type="ARBA" id="ARBA00023136"/>
    </source>
</evidence>
<dbReference type="SMART" id="SM00388">
    <property type="entry name" value="HisKA"/>
    <property type="match status" value="1"/>
</dbReference>
<keyword evidence="5" id="KW-0597">Phosphoprotein</keyword>
<dbReference type="Pfam" id="PF00512">
    <property type="entry name" value="HisKA"/>
    <property type="match status" value="1"/>
</dbReference>
<dbReference type="FunFam" id="3.30.565.10:FF:000006">
    <property type="entry name" value="Sensor histidine kinase WalK"/>
    <property type="match status" value="1"/>
</dbReference>
<dbReference type="PANTHER" id="PTHR45453:SF1">
    <property type="entry name" value="PHOSPHATE REGULON SENSOR PROTEIN PHOR"/>
    <property type="match status" value="1"/>
</dbReference>
<dbReference type="SMART" id="SM00387">
    <property type="entry name" value="HATPase_c"/>
    <property type="match status" value="1"/>
</dbReference>
<evidence type="ECO:0000256" key="8">
    <source>
        <dbReference type="ARBA" id="ARBA00022777"/>
    </source>
</evidence>
<evidence type="ECO:0000256" key="9">
    <source>
        <dbReference type="ARBA" id="ARBA00022840"/>
    </source>
</evidence>
<keyword evidence="6" id="KW-0808">Transferase</keyword>
<dbReference type="GO" id="GO:0004721">
    <property type="term" value="F:phosphoprotein phosphatase activity"/>
    <property type="evidence" value="ECO:0007669"/>
    <property type="project" value="TreeGrafter"/>
</dbReference>
<dbReference type="Gene3D" id="1.10.287.130">
    <property type="match status" value="1"/>
</dbReference>